<dbReference type="Proteomes" id="UP000829398">
    <property type="component" value="Chromosome 9"/>
</dbReference>
<dbReference type="EMBL" id="CM039178">
    <property type="protein sequence ID" value="KAH9679889.1"/>
    <property type="molecule type" value="Genomic_DNA"/>
</dbReference>
<reference evidence="2" key="1">
    <citation type="journal article" date="2023" name="Hortic. Res.">
        <title>A chromosome-level phased genome enabling allele-level studies in sweet orange: a case study on citrus Huanglongbing tolerance.</title>
        <authorList>
            <person name="Wu B."/>
            <person name="Yu Q."/>
            <person name="Deng Z."/>
            <person name="Duan Y."/>
            <person name="Luo F."/>
            <person name="Gmitter F. Jr."/>
        </authorList>
    </citation>
    <scope>NUCLEOTIDE SEQUENCE [LARGE SCALE GENOMIC DNA]</scope>
    <source>
        <strain evidence="2">cv. Valencia</strain>
    </source>
</reference>
<protein>
    <submittedName>
        <fullName evidence="1">Ribonuclease H protein</fullName>
    </submittedName>
</protein>
<name>A0ACB8HYP6_CITSI</name>
<sequence>MITFSKRRSGIHKKASELVTLTGAEIGIVVFSPSGKPFSFGHPSLEAVANQEHPNDNTHLLVELTAKKSEEATDKLWVKVICTKYGLDPRHLPLSLPEKQGSGIWKAIKSTWSATMQGARWAVCDGAQTRFWLDCWATKQGPLIYLAVHPVPQELVNAKVSDFINVHGGWNWSAFEHLLPNSILMQIASVMPPNPLLGVDKIYWRFEPSGNFTVRSAYESLCQLEFTATDNAWNLAWSWKGPQATRIFLWQVLHAKLKTKSELSRRHIPVSMGCDRCGAPLEDIIHVLRDCHCIKRVWLRLVPARHQFSFFQSALRDWTVANLQNKWKIPSPLSWECIFGVAVWRLWYWRNHFIVDGKLVDSSTVYLDIMARANEIHRLNNSHISQQPRRKEIFIGWLPPPWPWCKLNTDGSCRKAEGAGAGGIIRDSVGHWISGFCMNIGKRSVLMAELWGLYQGLRLAWEAGIKRLLVEVDSLCVTQLISKQVVVPNEFYALVATVREFINRNWQISITHIYWEANSAADFMANMAHSYPHGLHLFSSPPVSIYSIIVQDLFGVTQPRLIPV</sequence>
<organism evidence="1 2">
    <name type="scientific">Citrus sinensis</name>
    <name type="common">Sweet orange</name>
    <name type="synonym">Citrus aurantium var. sinensis</name>
    <dbReference type="NCBI Taxonomy" id="2711"/>
    <lineage>
        <taxon>Eukaryota</taxon>
        <taxon>Viridiplantae</taxon>
        <taxon>Streptophyta</taxon>
        <taxon>Embryophyta</taxon>
        <taxon>Tracheophyta</taxon>
        <taxon>Spermatophyta</taxon>
        <taxon>Magnoliopsida</taxon>
        <taxon>eudicotyledons</taxon>
        <taxon>Gunneridae</taxon>
        <taxon>Pentapetalae</taxon>
        <taxon>rosids</taxon>
        <taxon>malvids</taxon>
        <taxon>Sapindales</taxon>
        <taxon>Rutaceae</taxon>
        <taxon>Aurantioideae</taxon>
        <taxon>Citrus</taxon>
    </lineage>
</organism>
<evidence type="ECO:0000313" key="1">
    <source>
        <dbReference type="EMBL" id="KAH9679889.1"/>
    </source>
</evidence>
<evidence type="ECO:0000313" key="2">
    <source>
        <dbReference type="Proteomes" id="UP000829398"/>
    </source>
</evidence>
<comment type="caution">
    <text evidence="1">The sequence shown here is derived from an EMBL/GenBank/DDBJ whole genome shotgun (WGS) entry which is preliminary data.</text>
</comment>
<gene>
    <name evidence="1" type="ORF">KPL71_026326</name>
</gene>
<accession>A0ACB8HYP6</accession>
<proteinExistence type="predicted"/>
<keyword evidence="2" id="KW-1185">Reference proteome</keyword>